<dbReference type="GO" id="GO:0004792">
    <property type="term" value="F:thiosulfate-cyanide sulfurtransferase activity"/>
    <property type="evidence" value="ECO:0007669"/>
    <property type="project" value="UniProtKB-EC"/>
</dbReference>
<sequence length="331" mass="36418">MKWTWLRHLGATVGAAVLGTSAWAQSILPGPVVSTQWLADHLDKVQVLEIRNDPKTFTSEPEIATTKDGKKVLEEFGGHIPGSRLLAAKELRTERDIRGLKVKYMLPERAAFERVLQAAGVLADKPIVLVPEGQKISDFNDAARAYILLKSYADTPVAMLDGGMVAWLLEGRPWSKEAPSNQAGNWAATADRFARYVADSTDVAAAAERQDVQLMDTRSTSMYLGIFKRDYVYAYGHIPNARNVPLETLFVTRGGVIRLLQPDTYRAVLQAQGIDPAKPLITYCNSGNDSSLPWFIASEILGNPAARNFDGSLHQWTLEKRATVARVPAAM</sequence>
<dbReference type="RefSeq" id="WP_161595432.1">
    <property type="nucleotide sequence ID" value="NZ_VJON01000005.1"/>
</dbReference>
<evidence type="ECO:0000256" key="2">
    <source>
        <dbReference type="SAM" id="SignalP"/>
    </source>
</evidence>
<dbReference type="PANTHER" id="PTHR43855">
    <property type="entry name" value="THIOSULFATE SULFURTRANSFERASE"/>
    <property type="match status" value="1"/>
</dbReference>
<keyword evidence="5" id="KW-1185">Reference proteome</keyword>
<evidence type="ECO:0000313" key="4">
    <source>
        <dbReference type="EMBL" id="TSE35761.1"/>
    </source>
</evidence>
<keyword evidence="2" id="KW-0732">Signal</keyword>
<gene>
    <name evidence="4" type="primary">cysA_1</name>
    <name evidence="4" type="ORF">Tchar_00544</name>
</gene>
<feature type="signal peptide" evidence="2">
    <location>
        <begin position="1"/>
        <end position="24"/>
    </location>
</feature>
<dbReference type="Proteomes" id="UP000318294">
    <property type="component" value="Unassembled WGS sequence"/>
</dbReference>
<accession>A0A554XIW1</accession>
<feature type="domain" description="Rhodanese" evidence="3">
    <location>
        <begin position="208"/>
        <end position="325"/>
    </location>
</feature>
<dbReference type="InterPro" id="IPR001763">
    <property type="entry name" value="Rhodanese-like_dom"/>
</dbReference>
<evidence type="ECO:0000259" key="3">
    <source>
        <dbReference type="PROSITE" id="PS50206"/>
    </source>
</evidence>
<dbReference type="EMBL" id="VJON01000005">
    <property type="protein sequence ID" value="TSE35761.1"/>
    <property type="molecule type" value="Genomic_DNA"/>
</dbReference>
<dbReference type="InterPro" id="IPR036873">
    <property type="entry name" value="Rhodanese-like_dom_sf"/>
</dbReference>
<dbReference type="SMART" id="SM00450">
    <property type="entry name" value="RHOD"/>
    <property type="match status" value="2"/>
</dbReference>
<dbReference type="OrthoDB" id="9781034at2"/>
<name>A0A554XIW1_9BURK</name>
<dbReference type="Gene3D" id="3.40.250.10">
    <property type="entry name" value="Rhodanese-like domain"/>
    <property type="match status" value="2"/>
</dbReference>
<dbReference type="EC" id="2.8.1.1" evidence="4"/>
<evidence type="ECO:0000256" key="1">
    <source>
        <dbReference type="ARBA" id="ARBA00022737"/>
    </source>
</evidence>
<evidence type="ECO:0000313" key="5">
    <source>
        <dbReference type="Proteomes" id="UP000318294"/>
    </source>
</evidence>
<keyword evidence="1" id="KW-0677">Repeat</keyword>
<feature type="domain" description="Rhodanese" evidence="3">
    <location>
        <begin position="77"/>
        <end position="176"/>
    </location>
</feature>
<dbReference type="Pfam" id="PF00581">
    <property type="entry name" value="Rhodanese"/>
    <property type="match status" value="2"/>
</dbReference>
<dbReference type="PROSITE" id="PS50206">
    <property type="entry name" value="RHODANESE_3"/>
    <property type="match status" value="2"/>
</dbReference>
<dbReference type="InterPro" id="IPR051126">
    <property type="entry name" value="Thiosulfate_sulfurtransferase"/>
</dbReference>
<protein>
    <submittedName>
        <fullName evidence="4">Putative thiosulfate sulfurtransferase</fullName>
        <ecNumber evidence="4">2.8.1.1</ecNumber>
    </submittedName>
</protein>
<keyword evidence="4" id="KW-0808">Transferase</keyword>
<dbReference type="SUPFAM" id="SSF52821">
    <property type="entry name" value="Rhodanese/Cell cycle control phosphatase"/>
    <property type="match status" value="2"/>
</dbReference>
<dbReference type="AlphaFoldDB" id="A0A554XIW1"/>
<comment type="caution">
    <text evidence="4">The sequence shown here is derived from an EMBL/GenBank/DDBJ whole genome shotgun (WGS) entry which is preliminary data.</text>
</comment>
<feature type="chain" id="PRO_5022009093" evidence="2">
    <location>
        <begin position="25"/>
        <end position="331"/>
    </location>
</feature>
<organism evidence="4 5">
    <name type="scientific">Tepidimonas charontis</name>
    <dbReference type="NCBI Taxonomy" id="2267262"/>
    <lineage>
        <taxon>Bacteria</taxon>
        <taxon>Pseudomonadati</taxon>
        <taxon>Pseudomonadota</taxon>
        <taxon>Betaproteobacteria</taxon>
        <taxon>Burkholderiales</taxon>
        <taxon>Tepidimonas</taxon>
    </lineage>
</organism>
<reference evidence="4 5" key="1">
    <citation type="submission" date="2019-07" db="EMBL/GenBank/DDBJ databases">
        <title>Tepidimonas charontis SPSP-6 draft genome.</title>
        <authorList>
            <person name="Da Costa M.S."/>
            <person name="Froufe H.J.C."/>
            <person name="Egas C."/>
            <person name="Albuquerque L."/>
        </authorList>
    </citation>
    <scope>NUCLEOTIDE SEQUENCE [LARGE SCALE GENOMIC DNA]</scope>
    <source>
        <strain evidence="4 5">SPSP-6</strain>
    </source>
</reference>
<dbReference type="PANTHER" id="PTHR43855:SF1">
    <property type="entry name" value="THIOSULFATE SULFURTRANSFERASE"/>
    <property type="match status" value="1"/>
</dbReference>
<proteinExistence type="predicted"/>